<keyword evidence="3" id="KW-1185">Reference proteome</keyword>
<dbReference type="PANTHER" id="PTHR37304:SF1">
    <property type="entry name" value="MEMBRANE PROTEIN"/>
    <property type="match status" value="1"/>
</dbReference>
<evidence type="ECO:0000313" key="2">
    <source>
        <dbReference type="EMBL" id="MCU7379272.1"/>
    </source>
</evidence>
<dbReference type="PANTHER" id="PTHR37304">
    <property type="entry name" value="MEMBRANE PROTEIN-RELATED"/>
    <property type="match status" value="1"/>
</dbReference>
<dbReference type="InterPro" id="IPR007211">
    <property type="entry name" value="DUF378"/>
</dbReference>
<dbReference type="Pfam" id="PF04070">
    <property type="entry name" value="DUF378"/>
    <property type="match status" value="1"/>
</dbReference>
<protein>
    <submittedName>
        <fullName evidence="2">DUF378 domain-containing protein</fullName>
    </submittedName>
</protein>
<feature type="transmembrane region" description="Helical" evidence="1">
    <location>
        <begin position="7"/>
        <end position="34"/>
    </location>
</feature>
<feature type="transmembrane region" description="Helical" evidence="1">
    <location>
        <begin position="40"/>
        <end position="61"/>
    </location>
</feature>
<keyword evidence="1" id="KW-1133">Transmembrane helix</keyword>
<name>A0A9J6QPJ4_9FIRM</name>
<keyword evidence="1" id="KW-0812">Transmembrane</keyword>
<sequence>MSTLKKLVLALIIIGAINWGLIGFFNFNLVTAIFGNSLLFISKIIFAVVGLAGLYAISFFFDRSKNSV</sequence>
<reference evidence="2" key="1">
    <citation type="submission" date="2022-09" db="EMBL/GenBank/DDBJ databases">
        <title>Culturomic study of gut microbiota in children with autism spectrum disorder.</title>
        <authorList>
            <person name="Efimov B.A."/>
            <person name="Chaplin A.V."/>
            <person name="Sokolova S.R."/>
            <person name="Pikina A.P."/>
            <person name="Korzhanova M."/>
            <person name="Belova V."/>
            <person name="Korostin D."/>
        </authorList>
    </citation>
    <scope>NUCLEOTIDE SEQUENCE</scope>
    <source>
        <strain evidence="2">ASD5510</strain>
    </source>
</reference>
<evidence type="ECO:0000313" key="3">
    <source>
        <dbReference type="Proteomes" id="UP001065549"/>
    </source>
</evidence>
<organism evidence="2 3">
    <name type="scientific">Hominibacterium faecale</name>
    <dbReference type="NCBI Taxonomy" id="2839743"/>
    <lineage>
        <taxon>Bacteria</taxon>
        <taxon>Bacillati</taxon>
        <taxon>Bacillota</taxon>
        <taxon>Clostridia</taxon>
        <taxon>Peptostreptococcales</taxon>
        <taxon>Anaerovoracaceae</taxon>
        <taxon>Hominibacterium</taxon>
    </lineage>
</organism>
<comment type="caution">
    <text evidence="2">The sequence shown here is derived from an EMBL/GenBank/DDBJ whole genome shotgun (WGS) entry which is preliminary data.</text>
</comment>
<dbReference type="RefSeq" id="WP_148396168.1">
    <property type="nucleotide sequence ID" value="NZ_JAJAGH010000018.1"/>
</dbReference>
<accession>A0A9J6QPJ4</accession>
<proteinExistence type="predicted"/>
<dbReference type="AlphaFoldDB" id="A0A9J6QPJ4"/>
<evidence type="ECO:0000256" key="1">
    <source>
        <dbReference type="SAM" id="Phobius"/>
    </source>
</evidence>
<keyword evidence="1" id="KW-0472">Membrane</keyword>
<dbReference type="Proteomes" id="UP001065549">
    <property type="component" value="Unassembled WGS sequence"/>
</dbReference>
<gene>
    <name evidence="2" type="ORF">OBO34_13035</name>
</gene>
<dbReference type="EMBL" id="JAOSHN010000005">
    <property type="protein sequence ID" value="MCU7379272.1"/>
    <property type="molecule type" value="Genomic_DNA"/>
</dbReference>